<evidence type="ECO:0000256" key="9">
    <source>
        <dbReference type="RuleBase" id="RU004474"/>
    </source>
</evidence>
<evidence type="ECO:0000313" key="12">
    <source>
        <dbReference type="Proteomes" id="UP000290365"/>
    </source>
</evidence>
<dbReference type="GO" id="GO:0046452">
    <property type="term" value="P:dihydrofolate metabolic process"/>
    <property type="evidence" value="ECO:0007669"/>
    <property type="project" value="TreeGrafter"/>
</dbReference>
<accession>A0A4V0YYM3</accession>
<dbReference type="InterPro" id="IPR017925">
    <property type="entry name" value="DHFR_CS"/>
</dbReference>
<name>A0A4V0YYM3_KTERU</name>
<dbReference type="PROSITE" id="PS51330">
    <property type="entry name" value="DHFR_2"/>
    <property type="match status" value="1"/>
</dbReference>
<evidence type="ECO:0000256" key="4">
    <source>
        <dbReference type="ARBA" id="ARBA00022563"/>
    </source>
</evidence>
<dbReference type="Pfam" id="PF00186">
    <property type="entry name" value="DHFR_1"/>
    <property type="match status" value="1"/>
</dbReference>
<dbReference type="EC" id="1.5.1.3" evidence="3 8"/>
<sequence>MISLIAAYAHGRVIGKQGTIPWHLPDDMQYFKRTTSGHTIVMGYTTFASLGRPLPKRRNVVLTRRHTLEQPGIEVAHSIEDVLSLGDVFIIGGEEVYRQFLPLADRLYITEIELDVEGDRFFPAWDQQSFTLRASQEGLVDEKNPFPHTFFVYERKRPS</sequence>
<dbReference type="KEGG" id="kbs:EPA93_12185"/>
<dbReference type="PRINTS" id="PR00070">
    <property type="entry name" value="DHFR"/>
</dbReference>
<dbReference type="CDD" id="cd00209">
    <property type="entry name" value="DHFR"/>
    <property type="match status" value="1"/>
</dbReference>
<dbReference type="OrthoDB" id="9804315at2"/>
<dbReference type="UniPathway" id="UPA00077">
    <property type="reaction ID" value="UER00158"/>
</dbReference>
<dbReference type="PROSITE" id="PS00075">
    <property type="entry name" value="DHFR_1"/>
    <property type="match status" value="1"/>
</dbReference>
<keyword evidence="5 8" id="KW-0521">NADP</keyword>
<evidence type="ECO:0000256" key="5">
    <source>
        <dbReference type="ARBA" id="ARBA00022857"/>
    </source>
</evidence>
<reference evidence="11 12" key="1">
    <citation type="submission" date="2019-01" db="EMBL/GenBank/DDBJ databases">
        <title>Ktedonosporobacter rubrisoli SCAWS-G2.</title>
        <authorList>
            <person name="Huang Y."/>
            <person name="Yan B."/>
        </authorList>
    </citation>
    <scope>NUCLEOTIDE SEQUENCE [LARGE SCALE GENOMIC DNA]</scope>
    <source>
        <strain evidence="11 12">SCAWS-G2</strain>
    </source>
</reference>
<evidence type="ECO:0000256" key="1">
    <source>
        <dbReference type="ARBA" id="ARBA00004903"/>
    </source>
</evidence>
<evidence type="ECO:0000256" key="8">
    <source>
        <dbReference type="PIRNR" id="PIRNR000194"/>
    </source>
</evidence>
<comment type="similarity">
    <text evidence="2 8 9">Belongs to the dihydrofolate reductase family.</text>
</comment>
<dbReference type="Proteomes" id="UP000290365">
    <property type="component" value="Chromosome"/>
</dbReference>
<dbReference type="EMBL" id="CP035758">
    <property type="protein sequence ID" value="QBD76721.1"/>
    <property type="molecule type" value="Genomic_DNA"/>
</dbReference>
<dbReference type="FunFam" id="3.40.430.10:FF:000001">
    <property type="entry name" value="Dihydrofolate reductase"/>
    <property type="match status" value="1"/>
</dbReference>
<dbReference type="SUPFAM" id="SSF53597">
    <property type="entry name" value="Dihydrofolate reductase-like"/>
    <property type="match status" value="1"/>
</dbReference>
<dbReference type="GO" id="GO:0046655">
    <property type="term" value="P:folic acid metabolic process"/>
    <property type="evidence" value="ECO:0007669"/>
    <property type="project" value="TreeGrafter"/>
</dbReference>
<organism evidence="11 12">
    <name type="scientific">Ktedonosporobacter rubrisoli</name>
    <dbReference type="NCBI Taxonomy" id="2509675"/>
    <lineage>
        <taxon>Bacteria</taxon>
        <taxon>Bacillati</taxon>
        <taxon>Chloroflexota</taxon>
        <taxon>Ktedonobacteria</taxon>
        <taxon>Ktedonobacterales</taxon>
        <taxon>Ktedonosporobacteraceae</taxon>
        <taxon>Ktedonosporobacter</taxon>
    </lineage>
</organism>
<dbReference type="PANTHER" id="PTHR48069:SF3">
    <property type="entry name" value="DIHYDROFOLATE REDUCTASE"/>
    <property type="match status" value="1"/>
</dbReference>
<dbReference type="GO" id="GO:0006730">
    <property type="term" value="P:one-carbon metabolic process"/>
    <property type="evidence" value="ECO:0007669"/>
    <property type="project" value="UniProtKB-KW"/>
</dbReference>
<dbReference type="RefSeq" id="WP_129887773.1">
    <property type="nucleotide sequence ID" value="NZ_CP035758.1"/>
</dbReference>
<evidence type="ECO:0000256" key="7">
    <source>
        <dbReference type="ARBA" id="ARBA00025067"/>
    </source>
</evidence>
<dbReference type="AlphaFoldDB" id="A0A4V0YYM3"/>
<evidence type="ECO:0000256" key="3">
    <source>
        <dbReference type="ARBA" id="ARBA00012856"/>
    </source>
</evidence>
<proteinExistence type="inferred from homology"/>
<dbReference type="InterPro" id="IPR012259">
    <property type="entry name" value="DHFR"/>
</dbReference>
<dbReference type="GO" id="GO:0046654">
    <property type="term" value="P:tetrahydrofolate biosynthetic process"/>
    <property type="evidence" value="ECO:0007669"/>
    <property type="project" value="UniProtKB-UniPathway"/>
</dbReference>
<protein>
    <recommendedName>
        <fullName evidence="3 8">Dihydrofolate reductase</fullName>
        <ecNumber evidence="3 8">1.5.1.3</ecNumber>
    </recommendedName>
</protein>
<dbReference type="InterPro" id="IPR001796">
    <property type="entry name" value="DHFR_dom"/>
</dbReference>
<keyword evidence="4 8" id="KW-0554">One-carbon metabolism</keyword>
<dbReference type="PANTHER" id="PTHR48069">
    <property type="entry name" value="DIHYDROFOLATE REDUCTASE"/>
    <property type="match status" value="1"/>
</dbReference>
<keyword evidence="12" id="KW-1185">Reference proteome</keyword>
<dbReference type="GO" id="GO:0005829">
    <property type="term" value="C:cytosol"/>
    <property type="evidence" value="ECO:0007669"/>
    <property type="project" value="TreeGrafter"/>
</dbReference>
<comment type="catalytic activity">
    <reaction evidence="8">
        <text>(6S)-5,6,7,8-tetrahydrofolate + NADP(+) = 7,8-dihydrofolate + NADPH + H(+)</text>
        <dbReference type="Rhea" id="RHEA:15009"/>
        <dbReference type="ChEBI" id="CHEBI:15378"/>
        <dbReference type="ChEBI" id="CHEBI:57451"/>
        <dbReference type="ChEBI" id="CHEBI:57453"/>
        <dbReference type="ChEBI" id="CHEBI:57783"/>
        <dbReference type="ChEBI" id="CHEBI:58349"/>
        <dbReference type="EC" id="1.5.1.3"/>
    </reaction>
</comment>
<dbReference type="GO" id="GO:0070401">
    <property type="term" value="F:NADP+ binding"/>
    <property type="evidence" value="ECO:0007669"/>
    <property type="project" value="UniProtKB-ARBA"/>
</dbReference>
<evidence type="ECO:0000313" key="11">
    <source>
        <dbReference type="EMBL" id="QBD76721.1"/>
    </source>
</evidence>
<evidence type="ECO:0000259" key="10">
    <source>
        <dbReference type="PROSITE" id="PS51330"/>
    </source>
</evidence>
<feature type="domain" description="DHFR" evidence="10">
    <location>
        <begin position="1"/>
        <end position="155"/>
    </location>
</feature>
<comment type="function">
    <text evidence="7 8">Key enzyme in folate metabolism. Catalyzes an essential reaction for de novo glycine and purine synthesis, and for DNA precursor synthesis.</text>
</comment>
<keyword evidence="6 8" id="KW-0560">Oxidoreductase</keyword>
<evidence type="ECO:0000256" key="2">
    <source>
        <dbReference type="ARBA" id="ARBA00009539"/>
    </source>
</evidence>
<gene>
    <name evidence="11" type="ORF">EPA93_12185</name>
</gene>
<dbReference type="PIRSF" id="PIRSF000194">
    <property type="entry name" value="DHFR"/>
    <property type="match status" value="1"/>
</dbReference>
<dbReference type="GO" id="GO:0004146">
    <property type="term" value="F:dihydrofolate reductase activity"/>
    <property type="evidence" value="ECO:0007669"/>
    <property type="project" value="UniProtKB-EC"/>
</dbReference>
<comment type="pathway">
    <text evidence="1 8">Cofactor biosynthesis; tetrahydrofolate biosynthesis; 5,6,7,8-tetrahydrofolate from 7,8-dihydrofolate: step 1/1.</text>
</comment>
<dbReference type="InterPro" id="IPR024072">
    <property type="entry name" value="DHFR-like_dom_sf"/>
</dbReference>
<dbReference type="Gene3D" id="3.40.430.10">
    <property type="entry name" value="Dihydrofolate Reductase, subunit A"/>
    <property type="match status" value="1"/>
</dbReference>
<evidence type="ECO:0000256" key="6">
    <source>
        <dbReference type="ARBA" id="ARBA00023002"/>
    </source>
</evidence>